<dbReference type="Proteomes" id="UP000190286">
    <property type="component" value="Unassembled WGS sequence"/>
</dbReference>
<dbReference type="RefSeq" id="WP_078784991.1">
    <property type="nucleotide sequence ID" value="NZ_FUYF01000013.1"/>
</dbReference>
<protein>
    <recommendedName>
        <fullName evidence="5">Zinc-ribbon domain-containing protein</fullName>
    </recommendedName>
</protein>
<reference evidence="3 4" key="1">
    <citation type="submission" date="2017-02" db="EMBL/GenBank/DDBJ databases">
        <authorList>
            <person name="Peterson S.W."/>
        </authorList>
    </citation>
    <scope>NUCLEOTIDE SEQUENCE [LARGE SCALE GENOMIC DNA]</scope>
    <source>
        <strain evidence="3 4">ATCC 27749</strain>
    </source>
</reference>
<name>A0A1T4XP80_9FIRM</name>
<dbReference type="InterPro" id="IPR024399">
    <property type="entry name" value="DUF2628"/>
</dbReference>
<keyword evidence="2" id="KW-0812">Transmembrane</keyword>
<keyword evidence="2" id="KW-0472">Membrane</keyword>
<accession>A0A1T4XP80</accession>
<gene>
    <name evidence="3" type="ORF">SAMN02745178_02123</name>
</gene>
<organism evidence="3 4">
    <name type="scientific">Gemmiger formicilis</name>
    <dbReference type="NCBI Taxonomy" id="745368"/>
    <lineage>
        <taxon>Bacteria</taxon>
        <taxon>Bacillati</taxon>
        <taxon>Bacillota</taxon>
        <taxon>Clostridia</taxon>
        <taxon>Eubacteriales</taxon>
        <taxon>Gemmiger</taxon>
    </lineage>
</organism>
<dbReference type="AlphaFoldDB" id="A0A1T4XP80"/>
<evidence type="ECO:0000313" key="3">
    <source>
        <dbReference type="EMBL" id="SKA91369.1"/>
    </source>
</evidence>
<dbReference type="CDD" id="cd15489">
    <property type="entry name" value="PHD_SF"/>
    <property type="match status" value="1"/>
</dbReference>
<keyword evidence="2" id="KW-1133">Transmembrane helix</keyword>
<feature type="transmembrane region" description="Helical" evidence="2">
    <location>
        <begin position="246"/>
        <end position="273"/>
    </location>
</feature>
<evidence type="ECO:0000256" key="2">
    <source>
        <dbReference type="SAM" id="Phobius"/>
    </source>
</evidence>
<dbReference type="Pfam" id="PF10947">
    <property type="entry name" value="DUF2628"/>
    <property type="match status" value="1"/>
</dbReference>
<feature type="transmembrane region" description="Helical" evidence="2">
    <location>
        <begin position="212"/>
        <end position="234"/>
    </location>
</feature>
<evidence type="ECO:0000313" key="4">
    <source>
        <dbReference type="Proteomes" id="UP000190286"/>
    </source>
</evidence>
<dbReference type="GeneID" id="93338572"/>
<feature type="transmembrane region" description="Helical" evidence="2">
    <location>
        <begin position="306"/>
        <end position="328"/>
    </location>
</feature>
<keyword evidence="4" id="KW-1185">Reference proteome</keyword>
<evidence type="ECO:0000256" key="1">
    <source>
        <dbReference type="SAM" id="MobiDB-lite"/>
    </source>
</evidence>
<dbReference type="Pfam" id="PF14446">
    <property type="entry name" value="Prok-RING_1"/>
    <property type="match status" value="1"/>
</dbReference>
<proteinExistence type="predicted"/>
<sequence>MTRYTGNHCPVCEQAFTDEDDIVVCPDCGTPYHRACWQKVGACMHKSEHAAGFEWQPEFGPEAEKAAQEATCPNCGTHNQPGAAQCSHCGCPLPKDDGPRPDPKDEDAQVPIYARDPSTVHKPDNSRTTPGPRIDTYTDDDNGGICRREIGPEDTIDGIKAKDWAAYVGRSPMYYLMQFFRMSMTKQKVAVCLSAFLFGPAYLLYRKMWKEGLLTALLSLALSVPSLIAIVATFNPSLFGSMPLHWVPVAADVCAIADWIVRILLGLFSVWLYRNTSKKNIDKIYSEYPEGDARTDALLQKGGTSIWAALLYFGIVLLLSSLVINLAGPGFVQYAMAMAGY</sequence>
<feature type="region of interest" description="Disordered" evidence="1">
    <location>
        <begin position="116"/>
        <end position="143"/>
    </location>
</feature>
<dbReference type="STRING" id="745368.SAMN02745178_02123"/>
<evidence type="ECO:0008006" key="5">
    <source>
        <dbReference type="Google" id="ProtNLM"/>
    </source>
</evidence>
<feature type="transmembrane region" description="Helical" evidence="2">
    <location>
        <begin position="188"/>
        <end position="205"/>
    </location>
</feature>
<dbReference type="OrthoDB" id="1753424at2"/>
<dbReference type="EMBL" id="FUYF01000013">
    <property type="protein sequence ID" value="SKA91369.1"/>
    <property type="molecule type" value="Genomic_DNA"/>
</dbReference>
<dbReference type="InterPro" id="IPR039522">
    <property type="entry name" value="RING_finger_1_prok"/>
</dbReference>